<dbReference type="InterPro" id="IPR011856">
    <property type="entry name" value="tRNA_endonuc-like_dom_sf"/>
</dbReference>
<dbReference type="Pfam" id="PF02021">
    <property type="entry name" value="UPF0102"/>
    <property type="match status" value="1"/>
</dbReference>
<dbReference type="PANTHER" id="PTHR34039:SF1">
    <property type="entry name" value="UPF0102 PROTEIN YRAN"/>
    <property type="match status" value="1"/>
</dbReference>
<dbReference type="SUPFAM" id="SSF52980">
    <property type="entry name" value="Restriction endonuclease-like"/>
    <property type="match status" value="1"/>
</dbReference>
<comment type="caution">
    <text evidence="3">The sequence shown here is derived from an EMBL/GenBank/DDBJ whole genome shotgun (WGS) entry which is preliminary data.</text>
</comment>
<dbReference type="NCBIfam" id="NF009150">
    <property type="entry name" value="PRK12497.1-3"/>
    <property type="match status" value="1"/>
</dbReference>
<evidence type="ECO:0000313" key="3">
    <source>
        <dbReference type="EMBL" id="PRR80266.1"/>
    </source>
</evidence>
<proteinExistence type="inferred from homology"/>
<dbReference type="InterPro" id="IPR003509">
    <property type="entry name" value="UPF0102_YraN-like"/>
</dbReference>
<protein>
    <recommendedName>
        <fullName evidence="2">UPF0102 protein CLLI_04340</fullName>
    </recommendedName>
</protein>
<accession>A0A2T0B8Q6</accession>
<organism evidence="3 4">
    <name type="scientific">Clostridium liquoris</name>
    <dbReference type="NCBI Taxonomy" id="1289519"/>
    <lineage>
        <taxon>Bacteria</taxon>
        <taxon>Bacillati</taxon>
        <taxon>Bacillota</taxon>
        <taxon>Clostridia</taxon>
        <taxon>Eubacteriales</taxon>
        <taxon>Clostridiaceae</taxon>
        <taxon>Clostridium</taxon>
    </lineage>
</organism>
<dbReference type="AlphaFoldDB" id="A0A2T0B8Q6"/>
<name>A0A2T0B8Q6_9CLOT</name>
<dbReference type="PANTHER" id="PTHR34039">
    <property type="entry name" value="UPF0102 PROTEIN YRAN"/>
    <property type="match status" value="1"/>
</dbReference>
<dbReference type="NCBIfam" id="TIGR00252">
    <property type="entry name" value="YraN family protein"/>
    <property type="match status" value="1"/>
</dbReference>
<keyword evidence="4" id="KW-1185">Reference proteome</keyword>
<dbReference type="CDD" id="cd20736">
    <property type="entry name" value="PoNe_Nuclease"/>
    <property type="match status" value="1"/>
</dbReference>
<evidence type="ECO:0000313" key="4">
    <source>
        <dbReference type="Proteomes" id="UP000239706"/>
    </source>
</evidence>
<evidence type="ECO:0000256" key="2">
    <source>
        <dbReference type="HAMAP-Rule" id="MF_00048"/>
    </source>
</evidence>
<reference evidence="3 4" key="1">
    <citation type="submission" date="2018-03" db="EMBL/GenBank/DDBJ databases">
        <title>Genome sequence of Clostridium liquoris DSM 100320.</title>
        <authorList>
            <person name="Poehlein A."/>
            <person name="Daniel R."/>
        </authorList>
    </citation>
    <scope>NUCLEOTIDE SEQUENCE [LARGE SCALE GENOMIC DNA]</scope>
    <source>
        <strain evidence="3 4">DSM 100320</strain>
    </source>
</reference>
<dbReference type="Proteomes" id="UP000239706">
    <property type="component" value="Unassembled WGS sequence"/>
</dbReference>
<dbReference type="Gene3D" id="3.40.1350.10">
    <property type="match status" value="1"/>
</dbReference>
<dbReference type="GO" id="GO:0003676">
    <property type="term" value="F:nucleic acid binding"/>
    <property type="evidence" value="ECO:0007669"/>
    <property type="project" value="InterPro"/>
</dbReference>
<dbReference type="RefSeq" id="WP_106062617.1">
    <property type="nucleotide sequence ID" value="NZ_PVXO01000008.1"/>
</dbReference>
<dbReference type="InterPro" id="IPR011335">
    <property type="entry name" value="Restrct_endonuc-II-like"/>
</dbReference>
<evidence type="ECO:0000256" key="1">
    <source>
        <dbReference type="ARBA" id="ARBA00006738"/>
    </source>
</evidence>
<gene>
    <name evidence="3" type="ORF">CLLI_04340</name>
</gene>
<dbReference type="EMBL" id="PVXO01000008">
    <property type="protein sequence ID" value="PRR80266.1"/>
    <property type="molecule type" value="Genomic_DNA"/>
</dbReference>
<dbReference type="HAMAP" id="MF_00048">
    <property type="entry name" value="UPF0102"/>
    <property type="match status" value="1"/>
</dbReference>
<comment type="similarity">
    <text evidence="1 2">Belongs to the UPF0102 family.</text>
</comment>
<dbReference type="OrthoDB" id="9802516at2"/>
<sequence>MHSYKKEVGNLGESLAESYLIQNGYIILDKNFRCKQGEIDIIGKDGEYISFIEVKSRYGNLYGTPGEAVNFVKQYKIYKTAEMYILKKKLHKFNFRFDVIEIVLNHKNDDFSIKLIKDAFQI</sequence>